<evidence type="ECO:0000313" key="1">
    <source>
        <dbReference type="EMBL" id="RAJ05058.1"/>
    </source>
</evidence>
<organism evidence="1 2">
    <name type="scientific">Chitinophaga skermanii</name>
    <dbReference type="NCBI Taxonomy" id="331697"/>
    <lineage>
        <taxon>Bacteria</taxon>
        <taxon>Pseudomonadati</taxon>
        <taxon>Bacteroidota</taxon>
        <taxon>Chitinophagia</taxon>
        <taxon>Chitinophagales</taxon>
        <taxon>Chitinophagaceae</taxon>
        <taxon>Chitinophaga</taxon>
    </lineage>
</organism>
<reference evidence="1 2" key="1">
    <citation type="submission" date="2018-06" db="EMBL/GenBank/DDBJ databases">
        <title>Genomic Encyclopedia of Archaeal and Bacterial Type Strains, Phase II (KMG-II): from individual species to whole genera.</title>
        <authorList>
            <person name="Goeker M."/>
        </authorList>
    </citation>
    <scope>NUCLEOTIDE SEQUENCE [LARGE SCALE GENOMIC DNA]</scope>
    <source>
        <strain evidence="1 2">DSM 23857</strain>
    </source>
</reference>
<dbReference type="EMBL" id="QLLL01000004">
    <property type="protein sequence ID" value="RAJ05058.1"/>
    <property type="molecule type" value="Genomic_DNA"/>
</dbReference>
<accession>A0A327QM08</accession>
<comment type="caution">
    <text evidence="1">The sequence shown here is derived from an EMBL/GenBank/DDBJ whole genome shotgun (WGS) entry which is preliminary data.</text>
</comment>
<evidence type="ECO:0000313" key="2">
    <source>
        <dbReference type="Proteomes" id="UP000249547"/>
    </source>
</evidence>
<protein>
    <submittedName>
        <fullName evidence="1">Uncharacterized protein</fullName>
    </submittedName>
</protein>
<proteinExistence type="predicted"/>
<dbReference type="AlphaFoldDB" id="A0A327QM08"/>
<gene>
    <name evidence="1" type="ORF">LX64_02212</name>
</gene>
<name>A0A327QM08_9BACT</name>
<keyword evidence="2" id="KW-1185">Reference proteome</keyword>
<dbReference type="RefSeq" id="WP_111597685.1">
    <property type="nucleotide sequence ID" value="NZ_QLLL01000004.1"/>
</dbReference>
<dbReference type="Proteomes" id="UP000249547">
    <property type="component" value="Unassembled WGS sequence"/>
</dbReference>
<sequence>MHNHHIHHEYDIRFDGLPGLTVQRLFIVVYPPFGEPDALQTDLSFGFVFTLNPGKLIVVATDERDRWSPVVFGEALPTRIYDYSEFETRMQQWRHSEMGAYYGFEYYEITNDPAFQHIVGQTIQQVDYVKLPNREPFGVKIQFEQDYVLSTAIADGTTTETQSFNRLHNLAHFERLGTVFYEPVI</sequence>
<dbReference type="OrthoDB" id="666994at2"/>